<protein>
    <recommendedName>
        <fullName evidence="3">Metallo-beta-lactamase domain-containing protein</fullName>
    </recommendedName>
</protein>
<keyword evidence="2" id="KW-1185">Reference proteome</keyword>
<evidence type="ECO:0000313" key="2">
    <source>
        <dbReference type="Proteomes" id="UP000038010"/>
    </source>
</evidence>
<dbReference type="SUPFAM" id="SSF56281">
    <property type="entry name" value="Metallo-hydrolase/oxidoreductase"/>
    <property type="match status" value="1"/>
</dbReference>
<evidence type="ECO:0008006" key="3">
    <source>
        <dbReference type="Google" id="ProtNLM"/>
    </source>
</evidence>
<sequence length="337" mass="37784">MGSNGTENGSVAKRRKLDGEMPKLSTTNDLLICCACGAQYEVTEENGLEECRICEDPRQFVPGTGQAWTTLGKMQAATADDGVSRKYKNVIERSAGDSKVWEMWTEPKFGIGQSARLIQTTHGNILWDLVAYLDEDTIKLIQDMGGIKMIIISHPHFYTTWADWSSTFNVPVYTVRADAEWLNRQQHPTADLRLLDNPVTEILPGINSIIAGGHFPGSQVLHVAPPNTDIPTLFTADAIFPAQSAKNPDPAKPGQITYMFLWSIPNMIPLPPDEVLRIFCVLKPWDFKATYGVMAKWSNCFEKKTDRRSLRERLLDSAQIAVRAMGREDHDIFRETI</sequence>
<dbReference type="Gene3D" id="3.60.15.10">
    <property type="entry name" value="Ribonuclease Z/Hydroxyacylglutathione hydrolase-like"/>
    <property type="match status" value="1"/>
</dbReference>
<accession>A0A0N1HKK7</accession>
<proteinExistence type="predicted"/>
<dbReference type="VEuPathDB" id="FungiDB:AB675_4856"/>
<comment type="caution">
    <text evidence="1">The sequence shown here is derived from an EMBL/GenBank/DDBJ whole genome shotgun (WGS) entry which is preliminary data.</text>
</comment>
<dbReference type="RefSeq" id="XP_017994779.1">
    <property type="nucleotide sequence ID" value="XM_018145020.1"/>
</dbReference>
<dbReference type="AlphaFoldDB" id="A0A0N1HKK7"/>
<organism evidence="1 2">
    <name type="scientific">Cyphellophora attinorum</name>
    <dbReference type="NCBI Taxonomy" id="1664694"/>
    <lineage>
        <taxon>Eukaryota</taxon>
        <taxon>Fungi</taxon>
        <taxon>Dikarya</taxon>
        <taxon>Ascomycota</taxon>
        <taxon>Pezizomycotina</taxon>
        <taxon>Eurotiomycetes</taxon>
        <taxon>Chaetothyriomycetidae</taxon>
        <taxon>Chaetothyriales</taxon>
        <taxon>Cyphellophoraceae</taxon>
        <taxon>Cyphellophora</taxon>
    </lineage>
</organism>
<reference evidence="1 2" key="1">
    <citation type="submission" date="2015-06" db="EMBL/GenBank/DDBJ databases">
        <title>Draft genome of the ant-associated black yeast Phialophora attae CBS 131958.</title>
        <authorList>
            <person name="Moreno L.F."/>
            <person name="Stielow B.J."/>
            <person name="de Hoog S."/>
            <person name="Vicente V.A."/>
            <person name="Weiss V.A."/>
            <person name="de Vries M."/>
            <person name="Cruz L.M."/>
            <person name="Souza E.M."/>
        </authorList>
    </citation>
    <scope>NUCLEOTIDE SEQUENCE [LARGE SCALE GENOMIC DNA]</scope>
    <source>
        <strain evidence="1 2">CBS 131958</strain>
    </source>
</reference>
<dbReference type="STRING" id="1664694.A0A0N1HKK7"/>
<dbReference type="PANTHER" id="PTHR36839">
    <property type="entry name" value="METALLO-BETA-LACTAMASE FAMILY PROTEIN (AFU_ORTHOLOGUE AFUA_5G12770)"/>
    <property type="match status" value="1"/>
</dbReference>
<dbReference type="Proteomes" id="UP000038010">
    <property type="component" value="Unassembled WGS sequence"/>
</dbReference>
<dbReference type="GeneID" id="28736900"/>
<name>A0A0N1HKK7_9EURO</name>
<dbReference type="OrthoDB" id="17458at2759"/>
<dbReference type="PANTHER" id="PTHR36839:SF1">
    <property type="entry name" value="METALLO-BETA-LACTAMASE FAMILY PROTEIN (AFU_ORTHOLOGUE AFUA_5G12770)"/>
    <property type="match status" value="1"/>
</dbReference>
<evidence type="ECO:0000313" key="1">
    <source>
        <dbReference type="EMBL" id="KPI34816.1"/>
    </source>
</evidence>
<dbReference type="EMBL" id="LFJN01000049">
    <property type="protein sequence ID" value="KPI34816.1"/>
    <property type="molecule type" value="Genomic_DNA"/>
</dbReference>
<gene>
    <name evidence="1" type="ORF">AB675_4856</name>
</gene>
<dbReference type="InterPro" id="IPR036866">
    <property type="entry name" value="RibonucZ/Hydroxyglut_hydro"/>
</dbReference>